<dbReference type="Proteomes" id="UP001392437">
    <property type="component" value="Unassembled WGS sequence"/>
</dbReference>
<feature type="region of interest" description="Disordered" evidence="1">
    <location>
        <begin position="1"/>
        <end position="48"/>
    </location>
</feature>
<evidence type="ECO:0000313" key="3">
    <source>
        <dbReference type="Proteomes" id="UP001392437"/>
    </source>
</evidence>
<keyword evidence="3" id="KW-1185">Reference proteome</keyword>
<comment type="caution">
    <text evidence="2">The sequence shown here is derived from an EMBL/GenBank/DDBJ whole genome shotgun (WGS) entry which is preliminary data.</text>
</comment>
<accession>A0AAW0R4Y4</accession>
<reference evidence="2 3" key="1">
    <citation type="submission" date="2023-01" db="EMBL/GenBank/DDBJ databases">
        <title>Analysis of 21 Apiospora genomes using comparative genomics revels a genus with tremendous synthesis potential of carbohydrate active enzymes and secondary metabolites.</title>
        <authorList>
            <person name="Sorensen T."/>
        </authorList>
    </citation>
    <scope>NUCLEOTIDE SEQUENCE [LARGE SCALE GENOMIC DNA]</scope>
    <source>
        <strain evidence="2 3">CBS 117206</strain>
    </source>
</reference>
<sequence length="142" mass="15959">MTVDRKPAQYQPSSSSVGQAQIQPRLSSDPLMLTQSEEKGRARPKSKFDAASFRQSLSRAIQHHHFRAAVIRRVAGISLSPVVSADRTFPALWAVNTTQQHDMGWSMILFPLVTHRSIFTISNTLILSEMRLEKARDELSSK</sequence>
<evidence type="ECO:0000313" key="2">
    <source>
        <dbReference type="EMBL" id="KAK8123926.1"/>
    </source>
</evidence>
<proteinExistence type="predicted"/>
<protein>
    <submittedName>
        <fullName evidence="2">Uncharacterized protein</fullName>
    </submittedName>
</protein>
<evidence type="ECO:0000256" key="1">
    <source>
        <dbReference type="SAM" id="MobiDB-lite"/>
    </source>
</evidence>
<gene>
    <name evidence="2" type="ORF">PG999_003844</name>
</gene>
<organism evidence="2 3">
    <name type="scientific">Apiospora kogelbergensis</name>
    <dbReference type="NCBI Taxonomy" id="1337665"/>
    <lineage>
        <taxon>Eukaryota</taxon>
        <taxon>Fungi</taxon>
        <taxon>Dikarya</taxon>
        <taxon>Ascomycota</taxon>
        <taxon>Pezizomycotina</taxon>
        <taxon>Sordariomycetes</taxon>
        <taxon>Xylariomycetidae</taxon>
        <taxon>Amphisphaeriales</taxon>
        <taxon>Apiosporaceae</taxon>
        <taxon>Apiospora</taxon>
    </lineage>
</organism>
<dbReference type="AlphaFoldDB" id="A0AAW0R4Y4"/>
<dbReference type="EMBL" id="JAQQWP010000003">
    <property type="protein sequence ID" value="KAK8123926.1"/>
    <property type="molecule type" value="Genomic_DNA"/>
</dbReference>
<feature type="compositionally biased region" description="Polar residues" evidence="1">
    <location>
        <begin position="10"/>
        <end position="26"/>
    </location>
</feature>
<name>A0AAW0R4Y4_9PEZI</name>